<name>A0A8T0HTV7_CERPU</name>
<comment type="caution">
    <text evidence="2">The sequence shown here is derived from an EMBL/GenBank/DDBJ whole genome shotgun (WGS) entry which is preliminary data.</text>
</comment>
<dbReference type="AlphaFoldDB" id="A0A8T0HTV7"/>
<protein>
    <submittedName>
        <fullName evidence="2">Uncharacterized protein</fullName>
    </submittedName>
</protein>
<reference evidence="2" key="1">
    <citation type="submission" date="2020-06" db="EMBL/GenBank/DDBJ databases">
        <title>WGS assembly of Ceratodon purpureus strain R40.</title>
        <authorList>
            <person name="Carey S.B."/>
            <person name="Jenkins J."/>
            <person name="Shu S."/>
            <person name="Lovell J.T."/>
            <person name="Sreedasyam A."/>
            <person name="Maumus F."/>
            <person name="Tiley G.P."/>
            <person name="Fernandez-Pozo N."/>
            <person name="Barry K."/>
            <person name="Chen C."/>
            <person name="Wang M."/>
            <person name="Lipzen A."/>
            <person name="Daum C."/>
            <person name="Saski C.A."/>
            <person name="Payton A.C."/>
            <person name="Mcbreen J.C."/>
            <person name="Conrad R.E."/>
            <person name="Kollar L.M."/>
            <person name="Olsson S."/>
            <person name="Huttunen S."/>
            <person name="Landis J.B."/>
            <person name="Wickett N.J."/>
            <person name="Johnson M.G."/>
            <person name="Rensing S.A."/>
            <person name="Grimwood J."/>
            <person name="Schmutz J."/>
            <person name="Mcdaniel S.F."/>
        </authorList>
    </citation>
    <scope>NUCLEOTIDE SEQUENCE</scope>
    <source>
        <strain evidence="2">R40</strain>
    </source>
</reference>
<sequence length="106" mass="11146">MENSAPSSSGTPVPPEAQTISVHQVVSFSEFEQVQEVRQTVDIGPGLAGSVSQSVQARKRGRPLKDAVHGGATTNVQGRRRGRTRESTTSSVVSGQTTALENLSNS</sequence>
<proteinExistence type="predicted"/>
<accession>A0A8T0HTV7</accession>
<dbReference type="EMBL" id="CM026426">
    <property type="protein sequence ID" value="KAG0573918.1"/>
    <property type="molecule type" value="Genomic_DNA"/>
</dbReference>
<evidence type="ECO:0000256" key="1">
    <source>
        <dbReference type="SAM" id="MobiDB-lite"/>
    </source>
</evidence>
<gene>
    <name evidence="2" type="ORF">KC19_VG221500</name>
</gene>
<organism evidence="2 3">
    <name type="scientific">Ceratodon purpureus</name>
    <name type="common">Fire moss</name>
    <name type="synonym">Dicranum purpureum</name>
    <dbReference type="NCBI Taxonomy" id="3225"/>
    <lineage>
        <taxon>Eukaryota</taxon>
        <taxon>Viridiplantae</taxon>
        <taxon>Streptophyta</taxon>
        <taxon>Embryophyta</taxon>
        <taxon>Bryophyta</taxon>
        <taxon>Bryophytina</taxon>
        <taxon>Bryopsida</taxon>
        <taxon>Dicranidae</taxon>
        <taxon>Pseudoditrichales</taxon>
        <taxon>Ditrichaceae</taxon>
        <taxon>Ceratodon</taxon>
    </lineage>
</organism>
<evidence type="ECO:0000313" key="3">
    <source>
        <dbReference type="Proteomes" id="UP000822688"/>
    </source>
</evidence>
<dbReference type="Proteomes" id="UP000822688">
    <property type="component" value="Chromosome V"/>
</dbReference>
<feature type="compositionally biased region" description="Low complexity" evidence="1">
    <location>
        <begin position="87"/>
        <end position="98"/>
    </location>
</feature>
<feature type="region of interest" description="Disordered" evidence="1">
    <location>
        <begin position="44"/>
        <end position="106"/>
    </location>
</feature>
<evidence type="ECO:0000313" key="2">
    <source>
        <dbReference type="EMBL" id="KAG0573918.1"/>
    </source>
</evidence>
<keyword evidence="3" id="KW-1185">Reference proteome</keyword>